<comment type="caution">
    <text evidence="2">The sequence shown here is derived from an EMBL/GenBank/DDBJ whole genome shotgun (WGS) entry which is preliminary data.</text>
</comment>
<organism evidence="2 3">
    <name type="scientific">Kitasatospora paracochleata</name>
    <dbReference type="NCBI Taxonomy" id="58354"/>
    <lineage>
        <taxon>Bacteria</taxon>
        <taxon>Bacillati</taxon>
        <taxon>Actinomycetota</taxon>
        <taxon>Actinomycetes</taxon>
        <taxon>Kitasatosporales</taxon>
        <taxon>Streptomycetaceae</taxon>
        <taxon>Kitasatospora</taxon>
    </lineage>
</organism>
<name>A0ABT1J963_9ACTN</name>
<keyword evidence="1" id="KW-1133">Transmembrane helix</keyword>
<gene>
    <name evidence="2" type="ORF">FHR36_007191</name>
</gene>
<keyword evidence="1" id="KW-0472">Membrane</keyword>
<feature type="transmembrane region" description="Helical" evidence="1">
    <location>
        <begin position="64"/>
        <end position="84"/>
    </location>
</feature>
<keyword evidence="3" id="KW-1185">Reference proteome</keyword>
<dbReference type="RefSeq" id="WP_253804317.1">
    <property type="nucleotide sequence ID" value="NZ_BAAAUB010000104.1"/>
</dbReference>
<dbReference type="Proteomes" id="UP001206483">
    <property type="component" value="Unassembled WGS sequence"/>
</dbReference>
<feature type="transmembrane region" description="Helical" evidence="1">
    <location>
        <begin position="90"/>
        <end position="110"/>
    </location>
</feature>
<protein>
    <submittedName>
        <fullName evidence="2">Uncharacterized protein</fullName>
    </submittedName>
</protein>
<feature type="transmembrane region" description="Helical" evidence="1">
    <location>
        <begin position="32"/>
        <end position="52"/>
    </location>
</feature>
<evidence type="ECO:0000313" key="3">
    <source>
        <dbReference type="Proteomes" id="UP001206483"/>
    </source>
</evidence>
<accession>A0ABT1J963</accession>
<reference evidence="2 3" key="1">
    <citation type="submission" date="2022-06" db="EMBL/GenBank/DDBJ databases">
        <title>Sequencing the genomes of 1000 actinobacteria strains.</title>
        <authorList>
            <person name="Klenk H.-P."/>
        </authorList>
    </citation>
    <scope>NUCLEOTIDE SEQUENCE [LARGE SCALE GENOMIC DNA]</scope>
    <source>
        <strain evidence="2 3">DSM 41656</strain>
    </source>
</reference>
<dbReference type="EMBL" id="JAMZDX010000008">
    <property type="protein sequence ID" value="MCP2313992.1"/>
    <property type="molecule type" value="Genomic_DNA"/>
</dbReference>
<proteinExistence type="predicted"/>
<keyword evidence="1" id="KW-0812">Transmembrane</keyword>
<sequence>MMLLAAAAWWSINLPYAAAGLAAAGTSWPFNWLAALFLPLAGASCAATLARSEAAGQRVGGPRLVTVVLISVMSVSCAALSYPIDNPGGHGSWSAALYMGGLNAGFAYAVPRLLDRARSRTASTKATV</sequence>
<evidence type="ECO:0000313" key="2">
    <source>
        <dbReference type="EMBL" id="MCP2313992.1"/>
    </source>
</evidence>
<evidence type="ECO:0000256" key="1">
    <source>
        <dbReference type="SAM" id="Phobius"/>
    </source>
</evidence>